<dbReference type="Gene3D" id="2.40.40.20">
    <property type="match status" value="1"/>
</dbReference>
<protein>
    <recommendedName>
        <fullName evidence="5">DNA-directed RNA polymerase subunit</fullName>
        <ecNumber evidence="5">2.7.7.6</ecNumber>
    </recommendedName>
</protein>
<comment type="catalytic activity">
    <reaction evidence="5">
        <text>RNA(n) + a ribonucleoside 5'-triphosphate = RNA(n+1) + diphosphate</text>
        <dbReference type="Rhea" id="RHEA:21248"/>
        <dbReference type="Rhea" id="RHEA-COMP:14527"/>
        <dbReference type="Rhea" id="RHEA-COMP:17342"/>
        <dbReference type="ChEBI" id="CHEBI:33019"/>
        <dbReference type="ChEBI" id="CHEBI:61557"/>
        <dbReference type="ChEBI" id="CHEBI:140395"/>
        <dbReference type="EC" id="2.7.7.6"/>
    </reaction>
</comment>
<dbReference type="PANTHER" id="PTHR19376:SF32">
    <property type="entry name" value="DNA-DIRECTED RNA POLYMERASE III SUBUNIT RPC1"/>
    <property type="match status" value="1"/>
</dbReference>
<keyword evidence="4 5" id="KW-0804">Transcription</keyword>
<dbReference type="Gene3D" id="4.10.860.120">
    <property type="entry name" value="RNA polymerase II, clamp domain"/>
    <property type="match status" value="1"/>
</dbReference>
<evidence type="ECO:0000313" key="8">
    <source>
        <dbReference type="Proteomes" id="UP000232615"/>
    </source>
</evidence>
<dbReference type="GO" id="GO:0000428">
    <property type="term" value="C:DNA-directed RNA polymerase complex"/>
    <property type="evidence" value="ECO:0007669"/>
    <property type="project" value="UniProtKB-KW"/>
</dbReference>
<comment type="similarity">
    <text evidence="5">Belongs to the RNA polymerase beta' chain family.</text>
</comment>
<keyword evidence="1 5" id="KW-0240">DNA-directed RNA polymerase</keyword>
<comment type="function">
    <text evidence="5">DNA-dependent RNA polymerase catalyzes the transcription of DNA into RNA using the four ribonucleoside triphosphates as substrates.</text>
</comment>
<dbReference type="EC" id="2.7.7.6" evidence="5"/>
<keyword evidence="8" id="KW-1185">Reference proteome</keyword>
<gene>
    <name evidence="7" type="ORF">TNS_ORF396</name>
</gene>
<dbReference type="Pfam" id="PF00623">
    <property type="entry name" value="RNA_pol_Rpb1_2"/>
    <property type="match status" value="1"/>
</dbReference>
<dbReference type="PANTHER" id="PTHR19376">
    <property type="entry name" value="DNA-DIRECTED RNA POLYMERASE"/>
    <property type="match status" value="1"/>
</dbReference>
<evidence type="ECO:0000256" key="5">
    <source>
        <dbReference type="RuleBase" id="RU004279"/>
    </source>
</evidence>
<evidence type="ECO:0000256" key="1">
    <source>
        <dbReference type="ARBA" id="ARBA00022478"/>
    </source>
</evidence>
<dbReference type="GO" id="GO:0003899">
    <property type="term" value="F:DNA-directed RNA polymerase activity"/>
    <property type="evidence" value="ECO:0007669"/>
    <property type="project" value="UniProtKB-EC"/>
</dbReference>
<dbReference type="SUPFAM" id="SSF64484">
    <property type="entry name" value="beta and beta-prime subunits of DNA dependent RNA-polymerase"/>
    <property type="match status" value="1"/>
</dbReference>
<sequence>MKVRAVQFGVSSPAEILSNSVCEIVSCETRLAKSEKKDADVSYEGTVYDERMGTLDKKRVCKTCRQKTIHCPGHFGHISLKKPVIHSHHVKILGNILKCICLKCSRVLITEDASETLGIMAHKGNARLRQLVKYCDGIEACPNCGKQIPIFSFEGNHLEVCYPGEGTKRAKADKSETTRVPAESLLTILKNISNEDCCLLGLNNFLIDNELYKNKELFPTDMGHRHATRPEWFILTVLPVLPPVCRPPVIVKGKQREDDITDGYVSIVKANIALTKHLNGTTKKKGKDVKKTSKPKKDPYDELCEKIRILFDNKENKKTVNGQVPHGFAQLLKGKEGRFRSNILGSRTNHTARTVITPDPTLPIDVLGVPREMGRVLKAPEIVCRTNWEKCKQMVKDGICKSFIRNGRIFDVAFIKSKTGKCDIAPKDILIVDLPEGYPVLFNRQPTLRIEGFMGLRIQYHNDKTFKFNPSLCSPYGGDSPLTS</sequence>
<dbReference type="InterPro" id="IPR000722">
    <property type="entry name" value="RNA_pol_asu"/>
</dbReference>
<dbReference type="Proteomes" id="UP000232615">
    <property type="component" value="Segment"/>
</dbReference>
<evidence type="ECO:0000256" key="2">
    <source>
        <dbReference type="ARBA" id="ARBA00022679"/>
    </source>
</evidence>
<dbReference type="InterPro" id="IPR044893">
    <property type="entry name" value="RNA_pol_Rpb1_clamp_domain"/>
</dbReference>
<evidence type="ECO:0000256" key="3">
    <source>
        <dbReference type="ARBA" id="ARBA00022695"/>
    </source>
</evidence>
<dbReference type="GO" id="GO:0003677">
    <property type="term" value="F:DNA binding"/>
    <property type="evidence" value="ECO:0007669"/>
    <property type="project" value="InterPro"/>
</dbReference>
<dbReference type="InterPro" id="IPR045867">
    <property type="entry name" value="DNA-dir_RpoC_beta_prime"/>
</dbReference>
<accession>V9SGU1</accession>
<reference evidence="7 8" key="1">
    <citation type="journal article" date="2014" name="Arch. Virol.">
        <title>Complete genome sequence of Tunisvirus, a new member of the proposed family Marseilleviridae.</title>
        <authorList>
            <person name="Aherfi S."/>
            <person name="Boughalmi M."/>
            <person name="Pagnier I."/>
            <person name="Fournous G."/>
            <person name="La Scola B."/>
            <person name="Raoult D."/>
            <person name="Colson P."/>
        </authorList>
    </citation>
    <scope>NUCLEOTIDE SEQUENCE [LARGE SCALE GENOMIC DNA]</scope>
    <source>
        <strain evidence="7 8">U484</strain>
    </source>
</reference>
<dbReference type="EMBL" id="KF483846">
    <property type="protein sequence ID" value="AHC55114.1"/>
    <property type="molecule type" value="Genomic_DNA"/>
</dbReference>
<dbReference type="SMART" id="SM00663">
    <property type="entry name" value="RPOLA_N"/>
    <property type="match status" value="1"/>
</dbReference>
<keyword evidence="2 5" id="KW-0808">Transferase</keyword>
<dbReference type="InterPro" id="IPR006592">
    <property type="entry name" value="RNA_pol_N"/>
</dbReference>
<dbReference type="Pfam" id="PF04997">
    <property type="entry name" value="RNA_pol_Rpb1_1"/>
    <property type="match status" value="2"/>
</dbReference>
<evidence type="ECO:0000313" key="7">
    <source>
        <dbReference type="EMBL" id="AHC55114.1"/>
    </source>
</evidence>
<dbReference type="GO" id="GO:0006351">
    <property type="term" value="P:DNA-templated transcription"/>
    <property type="evidence" value="ECO:0007669"/>
    <property type="project" value="InterPro"/>
</dbReference>
<dbReference type="Gene3D" id="3.30.1490.180">
    <property type="entry name" value="RNA polymerase ii"/>
    <property type="match status" value="1"/>
</dbReference>
<name>V9SGU1_9VIRU</name>
<evidence type="ECO:0000259" key="6">
    <source>
        <dbReference type="SMART" id="SM00663"/>
    </source>
</evidence>
<proteinExistence type="inferred from homology"/>
<organism evidence="7 8">
    <name type="scientific">Tunisvirus fontaine2</name>
    <dbReference type="NCBI Taxonomy" id="1421067"/>
    <lineage>
        <taxon>Viruses</taxon>
        <taxon>Varidnaviria</taxon>
        <taxon>Bamfordvirae</taxon>
        <taxon>Nucleocytoviricota</taxon>
        <taxon>Megaviricetes</taxon>
        <taxon>Pimascovirales</taxon>
        <taxon>Pimascovirales incertae sedis</taxon>
        <taxon>Marseilleviridae</taxon>
        <taxon>Losannavirus</taxon>
        <taxon>Losannavirus tunisense</taxon>
    </lineage>
</organism>
<evidence type="ECO:0000256" key="4">
    <source>
        <dbReference type="ARBA" id="ARBA00023163"/>
    </source>
</evidence>
<feature type="domain" description="RNA polymerase N-terminal" evidence="6">
    <location>
        <begin position="231"/>
        <end position="484"/>
    </location>
</feature>
<dbReference type="InterPro" id="IPR007080">
    <property type="entry name" value="RNA_pol_Rpb1_1"/>
</dbReference>
<keyword evidence="3 5" id="KW-0548">Nucleotidyltransferase</keyword>